<comment type="caution">
    <text evidence="10">The sequence shown here is derived from an EMBL/GenBank/DDBJ whole genome shotgun (WGS) entry which is preliminary data.</text>
</comment>
<organism evidence="10 11">
    <name type="scientific">Alternaria atra</name>
    <dbReference type="NCBI Taxonomy" id="119953"/>
    <lineage>
        <taxon>Eukaryota</taxon>
        <taxon>Fungi</taxon>
        <taxon>Dikarya</taxon>
        <taxon>Ascomycota</taxon>
        <taxon>Pezizomycotina</taxon>
        <taxon>Dothideomycetes</taxon>
        <taxon>Pleosporomycetidae</taxon>
        <taxon>Pleosporales</taxon>
        <taxon>Pleosporineae</taxon>
        <taxon>Pleosporaceae</taxon>
        <taxon>Alternaria</taxon>
        <taxon>Alternaria sect. Ulocladioides</taxon>
    </lineage>
</organism>
<comment type="subcellular location">
    <subcellularLocation>
        <location evidence="1">Membrane</location>
        <topology evidence="1">Multi-pass membrane protein</topology>
    </subcellularLocation>
</comment>
<dbReference type="Pfam" id="PF00083">
    <property type="entry name" value="Sugar_tr"/>
    <property type="match status" value="1"/>
</dbReference>
<dbReference type="PROSITE" id="PS00217">
    <property type="entry name" value="SUGAR_TRANSPORT_2"/>
    <property type="match status" value="1"/>
</dbReference>
<dbReference type="Proteomes" id="UP000676310">
    <property type="component" value="Unassembled WGS sequence"/>
</dbReference>
<evidence type="ECO:0000256" key="7">
    <source>
        <dbReference type="SAM" id="MobiDB-lite"/>
    </source>
</evidence>
<dbReference type="InterPro" id="IPR020846">
    <property type="entry name" value="MFS_dom"/>
</dbReference>
<feature type="transmembrane region" description="Helical" evidence="8">
    <location>
        <begin position="196"/>
        <end position="215"/>
    </location>
</feature>
<dbReference type="OrthoDB" id="6612291at2759"/>
<proteinExistence type="inferred from homology"/>
<evidence type="ECO:0000259" key="9">
    <source>
        <dbReference type="PROSITE" id="PS50850"/>
    </source>
</evidence>
<feature type="transmembrane region" description="Helical" evidence="8">
    <location>
        <begin position="105"/>
        <end position="125"/>
    </location>
</feature>
<dbReference type="AlphaFoldDB" id="A0A8J2HWN5"/>
<keyword evidence="5 8" id="KW-1133">Transmembrane helix</keyword>
<dbReference type="SUPFAM" id="SSF103473">
    <property type="entry name" value="MFS general substrate transporter"/>
    <property type="match status" value="1"/>
</dbReference>
<comment type="similarity">
    <text evidence="2">Belongs to the major facilitator superfamily. Sugar transporter (TC 2.A.1.1) family.</text>
</comment>
<keyword evidence="6 8" id="KW-0472">Membrane</keyword>
<keyword evidence="4 8" id="KW-0812">Transmembrane</keyword>
<feature type="transmembrane region" description="Helical" evidence="8">
    <location>
        <begin position="54"/>
        <end position="74"/>
    </location>
</feature>
<dbReference type="PANTHER" id="PTHR48022:SF56">
    <property type="entry name" value="MAJOR FACILITATOR SUPERFAMILY (MFS) PROFILE DOMAIN-CONTAINING PROTEIN-RELATED"/>
    <property type="match status" value="1"/>
</dbReference>
<dbReference type="RefSeq" id="XP_043166909.1">
    <property type="nucleotide sequence ID" value="XM_043310974.1"/>
</dbReference>
<dbReference type="InterPro" id="IPR036259">
    <property type="entry name" value="MFS_trans_sf"/>
</dbReference>
<feature type="transmembrane region" description="Helical" evidence="8">
    <location>
        <begin position="383"/>
        <end position="404"/>
    </location>
</feature>
<evidence type="ECO:0000256" key="1">
    <source>
        <dbReference type="ARBA" id="ARBA00004141"/>
    </source>
</evidence>
<dbReference type="InterPro" id="IPR005828">
    <property type="entry name" value="MFS_sugar_transport-like"/>
</dbReference>
<accession>A0A8J2HWN5</accession>
<dbReference type="PROSITE" id="PS50850">
    <property type="entry name" value="MFS"/>
    <property type="match status" value="1"/>
</dbReference>
<keyword evidence="11" id="KW-1185">Reference proteome</keyword>
<evidence type="ECO:0000256" key="8">
    <source>
        <dbReference type="SAM" id="Phobius"/>
    </source>
</evidence>
<evidence type="ECO:0000256" key="2">
    <source>
        <dbReference type="ARBA" id="ARBA00010992"/>
    </source>
</evidence>
<feature type="transmembrane region" description="Helical" evidence="8">
    <location>
        <begin position="458"/>
        <end position="475"/>
    </location>
</feature>
<keyword evidence="3" id="KW-0813">Transport</keyword>
<feature type="transmembrane region" description="Helical" evidence="8">
    <location>
        <begin position="416"/>
        <end position="438"/>
    </location>
</feature>
<dbReference type="Gene3D" id="1.20.1250.20">
    <property type="entry name" value="MFS general substrate transporter like domains"/>
    <property type="match status" value="1"/>
</dbReference>
<evidence type="ECO:0000256" key="3">
    <source>
        <dbReference type="ARBA" id="ARBA00022448"/>
    </source>
</evidence>
<evidence type="ECO:0000313" key="11">
    <source>
        <dbReference type="Proteomes" id="UP000676310"/>
    </source>
</evidence>
<dbReference type="FunFam" id="1.20.1250.20:FF:000149">
    <property type="entry name" value="MFS transporter, SP family, general alpha glucoside:H+ symporter"/>
    <property type="match status" value="1"/>
</dbReference>
<dbReference type="GO" id="GO:0016020">
    <property type="term" value="C:membrane"/>
    <property type="evidence" value="ECO:0007669"/>
    <property type="project" value="UniProtKB-SubCell"/>
</dbReference>
<evidence type="ECO:0000256" key="6">
    <source>
        <dbReference type="ARBA" id="ARBA00023136"/>
    </source>
</evidence>
<feature type="transmembrane region" description="Helical" evidence="8">
    <location>
        <begin position="481"/>
        <end position="502"/>
    </location>
</feature>
<feature type="transmembrane region" description="Helical" evidence="8">
    <location>
        <begin position="162"/>
        <end position="184"/>
    </location>
</feature>
<dbReference type="GO" id="GO:0005351">
    <property type="term" value="F:carbohydrate:proton symporter activity"/>
    <property type="evidence" value="ECO:0007669"/>
    <property type="project" value="TreeGrafter"/>
</dbReference>
<name>A0A8J2HWN5_9PLEO</name>
<feature type="domain" description="Major facilitator superfamily (MFS) profile" evidence="9">
    <location>
        <begin position="61"/>
        <end position="508"/>
    </location>
</feature>
<evidence type="ECO:0000256" key="5">
    <source>
        <dbReference type="ARBA" id="ARBA00022989"/>
    </source>
</evidence>
<dbReference type="GeneID" id="67014916"/>
<gene>
    <name evidence="10" type="ORF">ALTATR162_LOCUS3368</name>
</gene>
<feature type="transmembrane region" description="Helical" evidence="8">
    <location>
        <begin position="235"/>
        <end position="256"/>
    </location>
</feature>
<dbReference type="InterPro" id="IPR003663">
    <property type="entry name" value="Sugar/inositol_transpt"/>
</dbReference>
<feature type="transmembrane region" description="Helical" evidence="8">
    <location>
        <begin position="137"/>
        <end position="156"/>
    </location>
</feature>
<sequence length="874" mass="99281">MAEEKDIQPTTTPPPYHGIDHEADHKRAANKLVDDARLATDNERKMTLMQGIRLYPKAIGWSVLISTCIVMEGYDVCLLNNFFGFPQFKQKYGEQLQDGSWEIPAPWQAGLSNGVIVGEIIGLFLNGWISEAIGYRYTVMGCLLLIIGFTTIFFTAQTVVHLLIAEILCGIPWGVFQTLTITYACEVCPVALRGYLTTYVNFCWGLGQVIGIGVIRSMVDRDDEWSYRIPYALQWMWPVPLIIGVFLAPESPWWLVRKGRIDDAKKALLRLTSLDRETDFDADETIAMMVHTTALEEKITQGASYWDCFKGTDLRRTEIVCMAWAIQNLSGNAFSGYSSYFLQQAGLPASTSYDFAMGQYGINMAGVFGAWYLMKVGFGRRTLYLGGLCGLCAMLFVMGFLGLVPDSQREKGAMATGAMMIVWAMFYQLTVGTVCYSLVAELSTRRLAIKTVVLGRNLYNVIGIITSVLTPYMLNPGAWNWGNYAGFFWAGSCFLSIIYTYFRLPEPKGRSFAELDLLFEKRISARKFASTSVDVFEDSHVQGTAAFGRYEEKVDSAGAIELRNIIYTYIVGLSAQLEYAFDIHGSIQIGYLDLGPEEVGPIDIFGGTGQTQPNSWALDPAYFGTDVAKELAEVYYTSNCFALTSEEFLHPFLTADPFTLGIKPYERMRRLDITLDFEFTTMVDFTSMATHLQALQLIPSRKRKTEICISLITSFIRHREHYNDTDSWYTVEDERNMLNILELLRWPVYDLLHKGHAIQVFHENLDRGDRMSQEIAQRNLTRHRFTDLEVWCKTDFFYMTKEAWSKEKGQNTVADPASHYIPQLPTIEDENQDTDQMDENSGLEQRVRDALNRRWDKPCALDGFTYVYDKCVRR</sequence>
<protein>
    <recommendedName>
        <fullName evidence="9">Major facilitator superfamily (MFS) profile domain-containing protein</fullName>
    </recommendedName>
</protein>
<dbReference type="InterPro" id="IPR050360">
    <property type="entry name" value="MFS_Sugar_Transporters"/>
</dbReference>
<dbReference type="NCBIfam" id="TIGR00879">
    <property type="entry name" value="SP"/>
    <property type="match status" value="1"/>
</dbReference>
<reference evidence="10" key="1">
    <citation type="submission" date="2021-05" db="EMBL/GenBank/DDBJ databases">
        <authorList>
            <person name="Stam R."/>
        </authorList>
    </citation>
    <scope>NUCLEOTIDE SEQUENCE</scope>
    <source>
        <strain evidence="10">CS162</strain>
    </source>
</reference>
<feature type="region of interest" description="Disordered" evidence="7">
    <location>
        <begin position="1"/>
        <end position="21"/>
    </location>
</feature>
<dbReference type="PANTHER" id="PTHR48022">
    <property type="entry name" value="PLASTIDIC GLUCOSE TRANSPORTER 4"/>
    <property type="match status" value="1"/>
</dbReference>
<evidence type="ECO:0000256" key="4">
    <source>
        <dbReference type="ARBA" id="ARBA00022692"/>
    </source>
</evidence>
<evidence type="ECO:0000313" key="10">
    <source>
        <dbReference type="EMBL" id="CAG5153885.1"/>
    </source>
</evidence>
<dbReference type="InterPro" id="IPR005829">
    <property type="entry name" value="Sugar_transporter_CS"/>
</dbReference>
<dbReference type="EMBL" id="CAJRGZ010000016">
    <property type="protein sequence ID" value="CAG5153885.1"/>
    <property type="molecule type" value="Genomic_DNA"/>
</dbReference>